<organism evidence="2">
    <name type="scientific">marine sediment metagenome</name>
    <dbReference type="NCBI Taxonomy" id="412755"/>
    <lineage>
        <taxon>unclassified sequences</taxon>
        <taxon>metagenomes</taxon>
        <taxon>ecological metagenomes</taxon>
    </lineage>
</organism>
<sequence length="85" mass="10249">MITITGTLFDLLGYLTFVAIYITVLITWRAHKKELWIIACETRRKEKLHYDWLVKIGLEEAAYYFNNEGLQTVTLWELWEHSIWK</sequence>
<keyword evidence="1" id="KW-0812">Transmembrane</keyword>
<keyword evidence="1" id="KW-1133">Transmembrane helix</keyword>
<evidence type="ECO:0000256" key="1">
    <source>
        <dbReference type="SAM" id="Phobius"/>
    </source>
</evidence>
<gene>
    <name evidence="2" type="ORF">LCGC14_2410840</name>
</gene>
<name>A0A0F9CEQ4_9ZZZZ</name>
<comment type="caution">
    <text evidence="2">The sequence shown here is derived from an EMBL/GenBank/DDBJ whole genome shotgun (WGS) entry which is preliminary data.</text>
</comment>
<reference evidence="2" key="1">
    <citation type="journal article" date="2015" name="Nature">
        <title>Complex archaea that bridge the gap between prokaryotes and eukaryotes.</title>
        <authorList>
            <person name="Spang A."/>
            <person name="Saw J.H."/>
            <person name="Jorgensen S.L."/>
            <person name="Zaremba-Niedzwiedzka K."/>
            <person name="Martijn J."/>
            <person name="Lind A.E."/>
            <person name="van Eijk R."/>
            <person name="Schleper C."/>
            <person name="Guy L."/>
            <person name="Ettema T.J."/>
        </authorList>
    </citation>
    <scope>NUCLEOTIDE SEQUENCE</scope>
</reference>
<evidence type="ECO:0000313" key="2">
    <source>
        <dbReference type="EMBL" id="KKL24887.1"/>
    </source>
</evidence>
<dbReference type="EMBL" id="LAZR01036419">
    <property type="protein sequence ID" value="KKL24887.1"/>
    <property type="molecule type" value="Genomic_DNA"/>
</dbReference>
<accession>A0A0F9CEQ4</accession>
<keyword evidence="1" id="KW-0472">Membrane</keyword>
<dbReference type="AlphaFoldDB" id="A0A0F9CEQ4"/>
<feature type="transmembrane region" description="Helical" evidence="1">
    <location>
        <begin position="12"/>
        <end position="28"/>
    </location>
</feature>
<proteinExistence type="predicted"/>
<protein>
    <submittedName>
        <fullName evidence="2">Uncharacterized protein</fullName>
    </submittedName>
</protein>